<dbReference type="Proteomes" id="UP000073200">
    <property type="component" value="Unassembled WGS sequence"/>
</dbReference>
<proteinExistence type="predicted"/>
<reference evidence="3 4" key="1">
    <citation type="submission" date="2016-02" db="EMBL/GenBank/DDBJ databases">
        <authorList>
            <consortium name="Pathogen Informatics"/>
        </authorList>
    </citation>
    <scope>NUCLEOTIDE SEQUENCE [LARGE SCALE GENOMIC DNA]</scope>
    <source>
        <strain evidence="1 4">LSS27</strain>
        <strain evidence="2 3">LSS59</strain>
    </source>
</reference>
<accession>A0A0Z8FA20</accession>
<dbReference type="SUPFAM" id="SSF52540">
    <property type="entry name" value="P-loop containing nucleoside triphosphate hydrolases"/>
    <property type="match status" value="1"/>
</dbReference>
<dbReference type="RefSeq" id="WP_228475068.1">
    <property type="nucleotide sequence ID" value="NZ_CEGT01000008.1"/>
</dbReference>
<gene>
    <name evidence="1" type="ORF">ERS132389_01553</name>
    <name evidence="2" type="ORF">ERS132421_00512</name>
</gene>
<dbReference type="EMBL" id="FIHG01000002">
    <property type="protein sequence ID" value="CYU76676.1"/>
    <property type="molecule type" value="Genomic_DNA"/>
</dbReference>
<evidence type="ECO:0000313" key="2">
    <source>
        <dbReference type="EMBL" id="CYU76676.1"/>
    </source>
</evidence>
<dbReference type="Proteomes" id="UP000073390">
    <property type="component" value="Unassembled WGS sequence"/>
</dbReference>
<sequence length="182" mass="21525">MFLFAFPGMGKTTLAKKYTDVVDLEMSDIKYDNSSVRHLTKEERKSTKRPLKDKRYKTIYVNKAYTLHRRGKTVLVALNFLMRMLLAMSIRGGVPFHIYIPHPSLKEEYRQRYISRGNNDRFIFEVMFIWYPALIPLYLLSKILPKWITVTQSGETLEDYRLKSFSIRKDCYHKGLVKGMVL</sequence>
<organism evidence="2 3">
    <name type="scientific">Streptococcus suis</name>
    <dbReference type="NCBI Taxonomy" id="1307"/>
    <lineage>
        <taxon>Bacteria</taxon>
        <taxon>Bacillati</taxon>
        <taxon>Bacillota</taxon>
        <taxon>Bacilli</taxon>
        <taxon>Lactobacillales</taxon>
        <taxon>Streptococcaceae</taxon>
        <taxon>Streptococcus</taxon>
    </lineage>
</organism>
<evidence type="ECO:0000313" key="3">
    <source>
        <dbReference type="Proteomes" id="UP000073200"/>
    </source>
</evidence>
<protein>
    <submittedName>
        <fullName evidence="2">Uncharacterized protein</fullName>
    </submittedName>
</protein>
<dbReference type="AlphaFoldDB" id="A0A0Z8FA20"/>
<name>A0A0Z8FA20_STRSU</name>
<dbReference type="InterPro" id="IPR027417">
    <property type="entry name" value="P-loop_NTPase"/>
</dbReference>
<evidence type="ECO:0000313" key="1">
    <source>
        <dbReference type="EMBL" id="CYU69278.1"/>
    </source>
</evidence>
<evidence type="ECO:0000313" key="4">
    <source>
        <dbReference type="Proteomes" id="UP000073390"/>
    </source>
</evidence>
<dbReference type="EMBL" id="FIGB01000005">
    <property type="protein sequence ID" value="CYU69278.1"/>
    <property type="molecule type" value="Genomic_DNA"/>
</dbReference>